<keyword evidence="1" id="KW-0255">Endonuclease</keyword>
<keyword evidence="2" id="KW-1185">Reference proteome</keyword>
<dbReference type="HOGENOM" id="CLU_037403_0_0_6"/>
<dbReference type="STRING" id="762983.HMPREF9444_02269"/>
<dbReference type="AlphaFoldDB" id="E8LNB2"/>
<evidence type="ECO:0000313" key="2">
    <source>
        <dbReference type="Proteomes" id="UP000018458"/>
    </source>
</evidence>
<comment type="caution">
    <text evidence="1">The sequence shown here is derived from an EMBL/GenBank/DDBJ whole genome shotgun (WGS) entry which is preliminary data.</text>
</comment>
<gene>
    <name evidence="1" type="ORF">HMPREF9444_02269</name>
</gene>
<protein>
    <submittedName>
        <fullName evidence="1">LlaJI restriction endonuclease</fullName>
    </submittedName>
</protein>
<dbReference type="Proteomes" id="UP000018458">
    <property type="component" value="Unassembled WGS sequence"/>
</dbReference>
<keyword evidence="1" id="KW-0540">Nuclease</keyword>
<dbReference type="Pfam" id="PF10117">
    <property type="entry name" value="McrBC"/>
    <property type="match status" value="1"/>
</dbReference>
<dbReference type="EMBL" id="AEVO01000168">
    <property type="protein sequence ID" value="EFY05995.1"/>
    <property type="molecule type" value="Genomic_DNA"/>
</dbReference>
<organism evidence="1 2">
    <name type="scientific">Succinatimonas hippei (strain DSM 22608 / JCM 16073 / KCTC 15190 / YIT 12066)</name>
    <dbReference type="NCBI Taxonomy" id="762983"/>
    <lineage>
        <taxon>Bacteria</taxon>
        <taxon>Pseudomonadati</taxon>
        <taxon>Pseudomonadota</taxon>
        <taxon>Gammaproteobacteria</taxon>
        <taxon>Aeromonadales</taxon>
        <taxon>Succinivibrionaceae</taxon>
        <taxon>Succinatimonas</taxon>
    </lineage>
</organism>
<dbReference type="PANTHER" id="PTHR38733:SF1">
    <property type="entry name" value="TYPE IV METHYL-DIRECTED RESTRICTION ENZYME ECOKMCRBC"/>
    <property type="match status" value="1"/>
</dbReference>
<evidence type="ECO:0000313" key="1">
    <source>
        <dbReference type="EMBL" id="EFY05995.1"/>
    </source>
</evidence>
<dbReference type="RefSeq" id="WP_009144400.1">
    <property type="nucleotide sequence ID" value="NZ_GL831079.1"/>
</dbReference>
<reference evidence="1 2" key="1">
    <citation type="submission" date="2011-01" db="EMBL/GenBank/DDBJ databases">
        <authorList>
            <person name="Weinstock G."/>
            <person name="Sodergren E."/>
            <person name="Clifton S."/>
            <person name="Fulton L."/>
            <person name="Fulton B."/>
            <person name="Courtney L."/>
            <person name="Fronick C."/>
            <person name="Harrison M."/>
            <person name="Strong C."/>
            <person name="Farmer C."/>
            <person name="Delahaunty K."/>
            <person name="Markovic C."/>
            <person name="Hall O."/>
            <person name="Minx P."/>
            <person name="Tomlinson C."/>
            <person name="Mitreva M."/>
            <person name="Hou S."/>
            <person name="Chen J."/>
            <person name="Wollam A."/>
            <person name="Pepin K.H."/>
            <person name="Johnson M."/>
            <person name="Bhonagiri V."/>
            <person name="Zhang X."/>
            <person name="Suruliraj S."/>
            <person name="Warren W."/>
            <person name="Chinwalla A."/>
            <person name="Mardis E.R."/>
            <person name="Wilson R.K."/>
        </authorList>
    </citation>
    <scope>NUCLEOTIDE SEQUENCE [LARGE SCALE GENOMIC DNA]</scope>
    <source>
        <strain evidence="2">DSM 22608 / JCM 16073 / KCTC 15190 / YIT 12066</strain>
    </source>
</reference>
<keyword evidence="1" id="KW-0378">Hydrolase</keyword>
<dbReference type="GO" id="GO:0004519">
    <property type="term" value="F:endonuclease activity"/>
    <property type="evidence" value="ECO:0007669"/>
    <property type="project" value="UniProtKB-KW"/>
</dbReference>
<dbReference type="eggNOG" id="COG4268">
    <property type="taxonomic scope" value="Bacteria"/>
</dbReference>
<dbReference type="OrthoDB" id="307209at2"/>
<accession>E8LNB2</accession>
<dbReference type="PANTHER" id="PTHR38733">
    <property type="entry name" value="PROTEIN MCRC"/>
    <property type="match status" value="1"/>
</dbReference>
<dbReference type="InterPro" id="IPR019292">
    <property type="entry name" value="McrC"/>
</dbReference>
<proteinExistence type="predicted"/>
<sequence>MFLKDNSKHSINNKIELDWLGTLSEKTLAELLNGSGNSVFVLTSGNKDVTNSLLKQFVVNLQKEDGKDIAITNNLVGFIGQSNNQLSICSRFCKIDETKDEQEDYFLHYLLSKVFAFNLVDFKHNMQQASFLNLLFCLFPKFLNDAMSQGIYRKYQKKSFNNDKVHGNIDISRHLKLNMPNNGRIAYDCRELSQDNDVTQLIRHTIEFIKEKSFGNSILNRQAETRSNVLALINSTSSYRKQDRVKIIAQNRKIVVHPYYTKYVMLQKLCIAILRREDFKYKKSESSFFGLIIDMAWLWEEYIATLLIKLEFKHPMNLGGSGAVCFGAKINGNSYENLEESDLRFNSIRRFPDFYWGRYTKNTIIVDAKYKNYIDADRELERNDVNQMLAYLYGMKGKYALILCPGSSLDEEYEYALFGWGELNQARLIVKNIEIKQSFVDLNDCLISMENSENKLTGFIKNLQES</sequence>
<name>E8LNB2_SUCHY</name>